<sequence length="332" mass="39376">MKNFIKKFALFISPIAVLAALALFFYIKRDVYSDFEHKNNFAWKYNFQQLSDISTKKLLATDKNYNSFIFGSSRSCSIYGCYLESKLPGSRFFHYANWNEPIGGILAKLKYLEAEKYDLKNVVIYLDTDYTFDGEAKASPMDHYLILKESKFYYYYKHLVSFFSNFSLEKLKILMGEGEKVSSFVNSKLDVKTNDFNHVCSAEEIRKYSYVQSNYDYKHRLDSLKKAGFMYERPQNQQYRSPQISEEEEVMIKEIAVILEKHKTQYTVVLTPLYDQQKLDKKDYDILKKYFKNNLHDFSGKNKYTGDFYNYPDRTHFQNYISKEIIDSVVVR</sequence>
<reference evidence="1 2" key="1">
    <citation type="submission" date="2018-11" db="EMBL/GenBank/DDBJ databases">
        <title>Novel bacteria species description.</title>
        <authorList>
            <person name="Han J.-H."/>
        </authorList>
    </citation>
    <scope>NUCLEOTIDE SEQUENCE [LARGE SCALE GENOMIC DNA]</scope>
    <source>
        <strain evidence="1 2">KCTC23259</strain>
    </source>
</reference>
<keyword evidence="2" id="KW-1185">Reference proteome</keyword>
<protein>
    <submittedName>
        <fullName evidence="1">Uncharacterized protein</fullName>
    </submittedName>
</protein>
<dbReference type="EMBL" id="RJUF01000175">
    <property type="protein sequence ID" value="MCP9764627.1"/>
    <property type="molecule type" value="Genomic_DNA"/>
</dbReference>
<dbReference type="AlphaFoldDB" id="A0AAE3H454"/>
<evidence type="ECO:0000313" key="1">
    <source>
        <dbReference type="EMBL" id="MCP9764627.1"/>
    </source>
</evidence>
<accession>A0AAE3H454</accession>
<comment type="caution">
    <text evidence="1">The sequence shown here is derived from an EMBL/GenBank/DDBJ whole genome shotgun (WGS) entry which is preliminary data.</text>
</comment>
<proteinExistence type="predicted"/>
<dbReference type="RefSeq" id="WP_255038319.1">
    <property type="nucleotide sequence ID" value="NZ_RJUF01000175.1"/>
</dbReference>
<name>A0AAE3H454_9BACT</name>
<organism evidence="1 2">
    <name type="scientific">Lacihabitans soyangensis</name>
    <dbReference type="NCBI Taxonomy" id="869394"/>
    <lineage>
        <taxon>Bacteria</taxon>
        <taxon>Pseudomonadati</taxon>
        <taxon>Bacteroidota</taxon>
        <taxon>Cytophagia</taxon>
        <taxon>Cytophagales</taxon>
        <taxon>Leadbetterellaceae</taxon>
        <taxon>Lacihabitans</taxon>
    </lineage>
</organism>
<dbReference type="Proteomes" id="UP001204144">
    <property type="component" value="Unassembled WGS sequence"/>
</dbReference>
<gene>
    <name evidence="1" type="ORF">EGI31_16945</name>
</gene>
<evidence type="ECO:0000313" key="2">
    <source>
        <dbReference type="Proteomes" id="UP001204144"/>
    </source>
</evidence>